<evidence type="ECO:0008006" key="3">
    <source>
        <dbReference type="Google" id="ProtNLM"/>
    </source>
</evidence>
<dbReference type="KEGG" id="nar:Saro_2270"/>
<dbReference type="eggNOG" id="ENOG5030QCN">
    <property type="taxonomic scope" value="Bacteria"/>
</dbReference>
<dbReference type="RefSeq" id="WP_011445913.1">
    <property type="nucleotide sequence ID" value="NC_007794.1"/>
</dbReference>
<proteinExistence type="predicted"/>
<evidence type="ECO:0000313" key="1">
    <source>
        <dbReference type="EMBL" id="ABD26707.1"/>
    </source>
</evidence>
<keyword evidence="2" id="KW-1185">Reference proteome</keyword>
<organism evidence="1 2">
    <name type="scientific">Novosphingobium aromaticivorans (strain ATCC 700278 / DSM 12444 / CCUG 56034 / CIP 105152 / NBRC 16084 / F199)</name>
    <dbReference type="NCBI Taxonomy" id="279238"/>
    <lineage>
        <taxon>Bacteria</taxon>
        <taxon>Pseudomonadati</taxon>
        <taxon>Pseudomonadota</taxon>
        <taxon>Alphaproteobacteria</taxon>
        <taxon>Sphingomonadales</taxon>
        <taxon>Sphingomonadaceae</taxon>
        <taxon>Novosphingobium</taxon>
    </lineage>
</organism>
<dbReference type="AlphaFoldDB" id="Q2G616"/>
<reference evidence="2" key="1">
    <citation type="submission" date="2006-01" db="EMBL/GenBank/DDBJ databases">
        <title>Complete sequence of Novosphingobium aromaticivorans DSM 12444.</title>
        <authorList>
            <consortium name="US DOE Joint Genome Institute"/>
            <person name="Copeland A."/>
            <person name="Lucas S."/>
            <person name="Lapidus A."/>
            <person name="Barry K."/>
            <person name="Detter J.C."/>
            <person name="Glavina T."/>
            <person name="Hammon N."/>
            <person name="Israni S."/>
            <person name="Pitluck S."/>
            <person name="Chain P."/>
            <person name="Malfatti S."/>
            <person name="Shin M."/>
            <person name="Vergez L."/>
            <person name="Schmutz J."/>
            <person name="Larimer F."/>
            <person name="Land M."/>
            <person name="Kyrpides N."/>
            <person name="Ivanova N."/>
            <person name="Fredrickson J."/>
            <person name="Balkwill D."/>
            <person name="Romine M.F."/>
            <person name="Richardson P."/>
        </authorList>
    </citation>
    <scope>NUCLEOTIDE SEQUENCE [LARGE SCALE GENOMIC DNA]</scope>
    <source>
        <strain evidence="2">ATCC 700278 / DSM 12444 / CCUG 56034 / CIP 105152 / NBRC 16084 / F199</strain>
    </source>
</reference>
<dbReference type="Proteomes" id="UP000009134">
    <property type="component" value="Chromosome"/>
</dbReference>
<protein>
    <recommendedName>
        <fullName evidence="3">A nuclease family of the HNH/ENDO VII superfamily with conserved AHH</fullName>
    </recommendedName>
</protein>
<dbReference type="EMBL" id="CP000248">
    <property type="protein sequence ID" value="ABD26707.1"/>
    <property type="molecule type" value="Genomic_DNA"/>
</dbReference>
<dbReference type="STRING" id="279238.Saro_2270"/>
<dbReference type="HOGENOM" id="CLU_120445_0_0_5"/>
<dbReference type="InterPro" id="IPR032871">
    <property type="entry name" value="AHH_dom_containing"/>
</dbReference>
<name>Q2G616_NOVAD</name>
<evidence type="ECO:0000313" key="2">
    <source>
        <dbReference type="Proteomes" id="UP000009134"/>
    </source>
</evidence>
<gene>
    <name evidence="1" type="ordered locus">Saro_2270</name>
</gene>
<dbReference type="Pfam" id="PF14412">
    <property type="entry name" value="AHH"/>
    <property type="match status" value="1"/>
</dbReference>
<sequence length="167" mass="18622">MLPFGSVNVPGQPGYSPDLQRHHILPRQVLGSRALGGLVARLGVDRLGFHDFRRNGLLLPACEQAALRIGLPLHRGPHRSYNELVLERAGQIEAHWAQQRAAGSTDADFVALMRFDLLQRALRRRLLDPRSWTGKPLNARDPALDFSHLDEMADLLWSATGWNAKVA</sequence>
<accession>Q2G616</accession>